<evidence type="ECO:0000313" key="8">
    <source>
        <dbReference type="Proteomes" id="UP000004191"/>
    </source>
</evidence>
<dbReference type="Pfam" id="PF01430">
    <property type="entry name" value="HSP33"/>
    <property type="match status" value="1"/>
</dbReference>
<dbReference type="GO" id="GO:0051082">
    <property type="term" value="F:unfolded protein binding"/>
    <property type="evidence" value="ECO:0007669"/>
    <property type="project" value="UniProtKB-UniRule"/>
</dbReference>
<comment type="function">
    <text evidence="6">Redox regulated molecular chaperone. Protects both thermally unfolding and oxidatively damaged proteins from irreversible aggregation. Plays an important role in the bacterial defense system toward oxidative stress.</text>
</comment>
<dbReference type="InterPro" id="IPR000397">
    <property type="entry name" value="Heat_shock_Hsp33"/>
</dbReference>
<gene>
    <name evidence="6" type="primary">hslO</name>
    <name evidence="7" type="ORF">HMPREF9709_00560</name>
</gene>
<comment type="similarity">
    <text evidence="6">Belongs to the HSP33 family.</text>
</comment>
<reference evidence="7 8" key="1">
    <citation type="submission" date="2012-01" db="EMBL/GenBank/DDBJ databases">
        <title>The Genome Sequence of Helcococcus kunzii ATCC 51366.</title>
        <authorList>
            <consortium name="The Broad Institute Genome Sequencing Platform"/>
            <person name="Earl A."/>
            <person name="Ward D."/>
            <person name="Feldgarden M."/>
            <person name="Gevers D."/>
            <person name="Huys G."/>
            <person name="Young S.K."/>
            <person name="Zeng Q."/>
            <person name="Gargeya S."/>
            <person name="Fitzgerald M."/>
            <person name="Haas B."/>
            <person name="Abouelleil A."/>
            <person name="Alvarado L."/>
            <person name="Arachchi H.M."/>
            <person name="Berlin A."/>
            <person name="Chapman S.B."/>
            <person name="Gearin G."/>
            <person name="Goldberg J."/>
            <person name="Griggs A."/>
            <person name="Gujja S."/>
            <person name="Hansen M."/>
            <person name="Heiman D."/>
            <person name="Howarth C."/>
            <person name="Larimer J."/>
            <person name="Lui A."/>
            <person name="MacDonald P.J.P."/>
            <person name="McCowen C."/>
            <person name="Montmayeur A."/>
            <person name="Murphy C."/>
            <person name="Neiman D."/>
            <person name="Pearson M."/>
            <person name="Priest M."/>
            <person name="Roberts A."/>
            <person name="Saif S."/>
            <person name="Shea T."/>
            <person name="Sisk P."/>
            <person name="Stolte C."/>
            <person name="Sykes S."/>
            <person name="Wortman J."/>
            <person name="Nusbaum C."/>
            <person name="Birren B."/>
        </authorList>
    </citation>
    <scope>NUCLEOTIDE SEQUENCE [LARGE SCALE GENOMIC DNA]</scope>
    <source>
        <strain evidence="7 8">ATCC 51366</strain>
    </source>
</reference>
<dbReference type="GO" id="GO:0042026">
    <property type="term" value="P:protein refolding"/>
    <property type="evidence" value="ECO:0007669"/>
    <property type="project" value="TreeGrafter"/>
</dbReference>
<protein>
    <recommendedName>
        <fullName evidence="6">33 kDa chaperonin</fullName>
    </recommendedName>
    <alternativeName>
        <fullName evidence="6">Heat shock protein 33 homolog</fullName>
        <shortName evidence="6">HSP33</shortName>
    </alternativeName>
</protein>
<evidence type="ECO:0000256" key="6">
    <source>
        <dbReference type="HAMAP-Rule" id="MF_00117"/>
    </source>
</evidence>
<sequence>MENYVIRSIDKKQNVRIFIADTTQLVQEIREIHESSATGTAALGRLATIAAIMGITSKNDDEKLTIKFDGNGIGGKLTSVSNAKGEVKIAASNPQADAPSKFPGKLDVGAFVGRSGNIAIIRDYGLKTPYTGMSDIVTGEIAEDIANYFFYSEQTPTIVSLGVLVDTDLSVRAAGGIFVQVLPGISEEDLTKLGNIAKNLEPCSKMIDEGLTPEDILNKYFGELEPEILEKQELKYKCDCSRERIEAALISIGKKDLQTIIDEDGQAEVVCEFCNTRYLFDKDDLTKLIQESR</sequence>
<dbReference type="AlphaFoldDB" id="H3NMJ9"/>
<name>H3NMJ9_9FIRM</name>
<keyword evidence="4 6" id="KW-0143">Chaperone</keyword>
<accession>H3NMJ9</accession>
<dbReference type="GO" id="GO:0005737">
    <property type="term" value="C:cytoplasm"/>
    <property type="evidence" value="ECO:0007669"/>
    <property type="project" value="UniProtKB-SubCell"/>
</dbReference>
<comment type="PTM">
    <text evidence="6">Under oxidizing conditions two disulfide bonds are formed involving the reactive cysteines. Under reducing conditions zinc is bound to the reactive cysteines and the protein is inactive.</text>
</comment>
<dbReference type="HAMAP" id="MF_00117">
    <property type="entry name" value="HslO"/>
    <property type="match status" value="1"/>
</dbReference>
<dbReference type="STRING" id="883114.HMPREF9709_00560"/>
<dbReference type="InterPro" id="IPR016153">
    <property type="entry name" value="Heat_shock_Hsp33_N"/>
</dbReference>
<dbReference type="PIRSF" id="PIRSF005261">
    <property type="entry name" value="Heat_shock_Hsp33"/>
    <property type="match status" value="1"/>
</dbReference>
<dbReference type="PANTHER" id="PTHR30111:SF1">
    <property type="entry name" value="33 KDA CHAPERONIN"/>
    <property type="match status" value="1"/>
</dbReference>
<keyword evidence="3 6" id="KW-1015">Disulfide bond</keyword>
<dbReference type="RefSeq" id="WP_005397770.1">
    <property type="nucleotide sequence ID" value="NZ_JH601088.1"/>
</dbReference>
<proteinExistence type="inferred from homology"/>
<dbReference type="Gene3D" id="3.90.1280.10">
    <property type="entry name" value="HSP33 redox switch-like"/>
    <property type="match status" value="1"/>
</dbReference>
<dbReference type="NCBIfam" id="NF001033">
    <property type="entry name" value="PRK00114.1"/>
    <property type="match status" value="1"/>
</dbReference>
<comment type="subcellular location">
    <subcellularLocation>
        <location evidence="6">Cytoplasm</location>
    </subcellularLocation>
</comment>
<dbReference type="HOGENOM" id="CLU_054493_1_0_9"/>
<evidence type="ECO:0000313" key="7">
    <source>
        <dbReference type="EMBL" id="EHR35033.1"/>
    </source>
</evidence>
<evidence type="ECO:0000256" key="3">
    <source>
        <dbReference type="ARBA" id="ARBA00023157"/>
    </source>
</evidence>
<dbReference type="CDD" id="cd00498">
    <property type="entry name" value="Hsp33"/>
    <property type="match status" value="1"/>
</dbReference>
<dbReference type="PATRIC" id="fig|883114.3.peg.555"/>
<keyword evidence="2 6" id="KW-0862">Zinc</keyword>
<dbReference type="OrthoDB" id="9776534at2"/>
<organism evidence="7 8">
    <name type="scientific">Helcococcus kunzii ATCC 51366</name>
    <dbReference type="NCBI Taxonomy" id="883114"/>
    <lineage>
        <taxon>Bacteria</taxon>
        <taxon>Bacillati</taxon>
        <taxon>Bacillota</taxon>
        <taxon>Tissierellia</taxon>
        <taxon>Tissierellales</taxon>
        <taxon>Peptoniphilaceae</taxon>
        <taxon>Helcococcus</taxon>
    </lineage>
</organism>
<dbReference type="GeneID" id="96998569"/>
<keyword evidence="1 6" id="KW-0963">Cytoplasm</keyword>
<evidence type="ECO:0000256" key="4">
    <source>
        <dbReference type="ARBA" id="ARBA00023186"/>
    </source>
</evidence>
<dbReference type="InterPro" id="IPR016154">
    <property type="entry name" value="Heat_shock_Hsp33_C"/>
</dbReference>
<keyword evidence="5 6" id="KW-0676">Redox-active center</keyword>
<dbReference type="Gene3D" id="3.55.30.10">
    <property type="entry name" value="Hsp33 domain"/>
    <property type="match status" value="1"/>
</dbReference>
<dbReference type="PANTHER" id="PTHR30111">
    <property type="entry name" value="33 KDA CHAPERONIN"/>
    <property type="match status" value="1"/>
</dbReference>
<dbReference type="SUPFAM" id="SSF118352">
    <property type="entry name" value="HSP33 redox switch-like"/>
    <property type="match status" value="1"/>
</dbReference>
<comment type="caution">
    <text evidence="7">The sequence shown here is derived from an EMBL/GenBank/DDBJ whole genome shotgun (WGS) entry which is preliminary data.</text>
</comment>
<dbReference type="EMBL" id="AGEI01000015">
    <property type="protein sequence ID" value="EHR35033.1"/>
    <property type="molecule type" value="Genomic_DNA"/>
</dbReference>
<keyword evidence="8" id="KW-1185">Reference proteome</keyword>
<dbReference type="eggNOG" id="COG1281">
    <property type="taxonomic scope" value="Bacteria"/>
</dbReference>
<evidence type="ECO:0000256" key="5">
    <source>
        <dbReference type="ARBA" id="ARBA00023284"/>
    </source>
</evidence>
<evidence type="ECO:0000256" key="1">
    <source>
        <dbReference type="ARBA" id="ARBA00022490"/>
    </source>
</evidence>
<feature type="disulfide bond" description="Redox-active" evidence="6">
    <location>
        <begin position="238"/>
        <end position="240"/>
    </location>
</feature>
<dbReference type="Proteomes" id="UP000004191">
    <property type="component" value="Unassembled WGS sequence"/>
</dbReference>
<evidence type="ECO:0000256" key="2">
    <source>
        <dbReference type="ARBA" id="ARBA00022833"/>
    </source>
</evidence>
<dbReference type="SUPFAM" id="SSF64397">
    <property type="entry name" value="Hsp33 domain"/>
    <property type="match status" value="1"/>
</dbReference>
<dbReference type="GO" id="GO:0044183">
    <property type="term" value="F:protein folding chaperone"/>
    <property type="evidence" value="ECO:0007669"/>
    <property type="project" value="TreeGrafter"/>
</dbReference>
<feature type="disulfide bond" description="Redox-active" evidence="6">
    <location>
        <begin position="271"/>
        <end position="274"/>
    </location>
</feature>